<reference evidence="1" key="1">
    <citation type="submission" date="2011-04" db="EMBL/GenBank/DDBJ databases">
        <title>Evolution of plant cell wall degrading machinery underlies the functional diversity of forest fungi.</title>
        <authorList>
            <consortium name="US DOE Joint Genome Institute (JGI-PGF)"/>
            <person name="Eastwood D.C."/>
            <person name="Floudas D."/>
            <person name="Binder M."/>
            <person name="Majcherczyk A."/>
            <person name="Schneider P."/>
            <person name="Aerts A."/>
            <person name="Asiegbu F.O."/>
            <person name="Baker S.E."/>
            <person name="Barry K."/>
            <person name="Bendiksby M."/>
            <person name="Blumentritt M."/>
            <person name="Coutinho P.M."/>
            <person name="Cullen D."/>
            <person name="Cullen D."/>
            <person name="Gathman A."/>
            <person name="Goodell B."/>
            <person name="Henrissat B."/>
            <person name="Ihrmark K."/>
            <person name="Kauserud H."/>
            <person name="Kohler A."/>
            <person name="LaButti K."/>
            <person name="Lapidus A."/>
            <person name="Lavin J.L."/>
            <person name="Lee Y.-H."/>
            <person name="Lindquist E."/>
            <person name="Lilly W."/>
            <person name="Lucas S."/>
            <person name="Morin E."/>
            <person name="Murat C."/>
            <person name="Oguiza J.A."/>
            <person name="Park J."/>
            <person name="Pisabarro A.G."/>
            <person name="Riley R."/>
            <person name="Rosling A."/>
            <person name="Salamov A."/>
            <person name="Schmidt O."/>
            <person name="Schmutz J."/>
            <person name="Skrede I."/>
            <person name="Stenlid J."/>
            <person name="Wiebenga A."/>
            <person name="Xie X."/>
            <person name="Kues U."/>
            <person name="Hibbett D.S."/>
            <person name="Hoffmeister D."/>
            <person name="Hogberg N."/>
            <person name="Martin F."/>
            <person name="Grigoriev I.V."/>
            <person name="Watkinson S.C."/>
        </authorList>
    </citation>
    <scope>NUCLEOTIDE SEQUENCE</scope>
    <source>
        <strain evidence="1">S7.9</strain>
    </source>
</reference>
<evidence type="ECO:0000313" key="1">
    <source>
        <dbReference type="EMBL" id="EGO18974.1"/>
    </source>
</evidence>
<dbReference type="KEGG" id="sla:SERLADRAFT_480067"/>
<protein>
    <submittedName>
        <fullName evidence="1">Uncharacterized protein</fullName>
    </submittedName>
</protein>
<dbReference type="InterPro" id="IPR011032">
    <property type="entry name" value="GroES-like_sf"/>
</dbReference>
<dbReference type="GeneID" id="18821463"/>
<organism>
    <name type="scientific">Serpula lacrymans var. lacrymans (strain S7.9)</name>
    <name type="common">Dry rot fungus</name>
    <dbReference type="NCBI Taxonomy" id="578457"/>
    <lineage>
        <taxon>Eukaryota</taxon>
        <taxon>Fungi</taxon>
        <taxon>Dikarya</taxon>
        <taxon>Basidiomycota</taxon>
        <taxon>Agaricomycotina</taxon>
        <taxon>Agaricomycetes</taxon>
        <taxon>Agaricomycetidae</taxon>
        <taxon>Boletales</taxon>
        <taxon>Coniophorineae</taxon>
        <taxon>Serpulaceae</taxon>
        <taxon>Serpula</taxon>
    </lineage>
</organism>
<dbReference type="EMBL" id="GL945445">
    <property type="protein sequence ID" value="EGO18974.1"/>
    <property type="molecule type" value="Genomic_DNA"/>
</dbReference>
<dbReference type="Gene3D" id="3.90.180.10">
    <property type="entry name" value="Medium-chain alcohol dehydrogenases, catalytic domain"/>
    <property type="match status" value="1"/>
</dbReference>
<accession>F8PCM2</accession>
<proteinExistence type="predicted"/>
<dbReference type="Proteomes" id="UP000008064">
    <property type="component" value="Unassembled WGS sequence"/>
</dbReference>
<name>F8PCM2_SERL9</name>
<gene>
    <name evidence="1" type="ORF">SERLADRAFT_480067</name>
</gene>
<dbReference type="AlphaFoldDB" id="F8PCM2"/>
<dbReference type="HOGENOM" id="CLU_2706348_0_0_1"/>
<dbReference type="SUPFAM" id="SSF50129">
    <property type="entry name" value="GroES-like"/>
    <property type="match status" value="1"/>
</dbReference>
<sequence length="73" mass="8082">MKALFTSGDGGFEINDIALPEPDPDEILVKVHSVMQNPTDCMNPCFTTISCIVFTLLHGRKGVQSAALQYRWL</sequence>
<dbReference type="RefSeq" id="XP_007324198.1">
    <property type="nucleotide sequence ID" value="XM_007324136.1"/>
</dbReference>